<evidence type="ECO:0008006" key="5">
    <source>
        <dbReference type="Google" id="ProtNLM"/>
    </source>
</evidence>
<dbReference type="InterPro" id="IPR011659">
    <property type="entry name" value="WD40"/>
</dbReference>
<protein>
    <recommendedName>
        <fullName evidence="5">Dipeptidylpeptidase IV N-terminal domain-containing protein</fullName>
    </recommendedName>
</protein>
<name>A0A1G1KV62_9BACT</name>
<accession>A0A1G1KV62</accession>
<organism evidence="3 4">
    <name type="scientific">Candidatus Danuiimicrobium aquiferis</name>
    <dbReference type="NCBI Taxonomy" id="1801832"/>
    <lineage>
        <taxon>Bacteria</taxon>
        <taxon>Pseudomonadati</taxon>
        <taxon>Candidatus Omnitrophota</taxon>
        <taxon>Candidatus Danuiimicrobium</taxon>
    </lineage>
</organism>
<dbReference type="InterPro" id="IPR011042">
    <property type="entry name" value="6-blade_b-propeller_TolB-like"/>
</dbReference>
<gene>
    <name evidence="3" type="ORF">A3G33_01720</name>
</gene>
<evidence type="ECO:0000313" key="4">
    <source>
        <dbReference type="Proteomes" id="UP000178187"/>
    </source>
</evidence>
<comment type="similarity">
    <text evidence="1">Belongs to the TolB family.</text>
</comment>
<feature type="chain" id="PRO_5009576562" description="Dipeptidylpeptidase IV N-terminal domain-containing protein" evidence="2">
    <location>
        <begin position="21"/>
        <end position="347"/>
    </location>
</feature>
<dbReference type="Proteomes" id="UP000178187">
    <property type="component" value="Unassembled WGS sequence"/>
</dbReference>
<dbReference type="Pfam" id="PF07676">
    <property type="entry name" value="PD40"/>
    <property type="match status" value="3"/>
</dbReference>
<dbReference type="SUPFAM" id="SSF69304">
    <property type="entry name" value="Tricorn protease N-terminal domain"/>
    <property type="match status" value="1"/>
</dbReference>
<dbReference type="PANTHER" id="PTHR36842">
    <property type="entry name" value="PROTEIN TOLB HOMOLOG"/>
    <property type="match status" value="1"/>
</dbReference>
<dbReference type="Gene3D" id="2.120.10.30">
    <property type="entry name" value="TolB, C-terminal domain"/>
    <property type="match status" value="2"/>
</dbReference>
<comment type="caution">
    <text evidence="3">The sequence shown here is derived from an EMBL/GenBank/DDBJ whole genome shotgun (WGS) entry which is preliminary data.</text>
</comment>
<reference evidence="3 4" key="1">
    <citation type="journal article" date="2016" name="Nat. Commun.">
        <title>Thousands of microbial genomes shed light on interconnected biogeochemical processes in an aquifer system.</title>
        <authorList>
            <person name="Anantharaman K."/>
            <person name="Brown C.T."/>
            <person name="Hug L.A."/>
            <person name="Sharon I."/>
            <person name="Castelle C.J."/>
            <person name="Probst A.J."/>
            <person name="Thomas B.C."/>
            <person name="Singh A."/>
            <person name="Wilkins M.J."/>
            <person name="Karaoz U."/>
            <person name="Brodie E.L."/>
            <person name="Williams K.H."/>
            <person name="Hubbard S.S."/>
            <person name="Banfield J.F."/>
        </authorList>
    </citation>
    <scope>NUCLEOTIDE SEQUENCE [LARGE SCALE GENOMIC DNA]</scope>
</reference>
<proteinExistence type="inferred from homology"/>
<evidence type="ECO:0000256" key="2">
    <source>
        <dbReference type="SAM" id="SignalP"/>
    </source>
</evidence>
<sequence length="347" mass="38963">MKKLSVIFLMLFLLSGKTLYGEQPKKAKITPIPKNAHILITSNRDTKDRRSEIYAINTDGSGATRITYSKYHHFILGVDQTTQYIVASRAAEDTTAPKGLGDEDKRSLWIIDTKNKLEQRLTDSKNHAEGDSFSPDGEWIVFLMKRKGKEQSDIYKIKRDGTQLTPLTDTPAAIEGDPAWSHSGKEIVFAYLDQKTPRFVIKIMDSQGKNIRTVYDGGPGVSTPVFPAGNYDPEWSPDDQWIVFERATSSKGENWGNGIWHILKVDRDGKSVVDLSQSGKHSEWAEFLPSFSPDGQFVVFSAFYQAPDPKNSLDDILVMKADGTSVFKVTTHPKSDKYPVWIPARKT</sequence>
<keyword evidence="2" id="KW-0732">Signal</keyword>
<evidence type="ECO:0000313" key="3">
    <source>
        <dbReference type="EMBL" id="OGW96833.1"/>
    </source>
</evidence>
<evidence type="ECO:0000256" key="1">
    <source>
        <dbReference type="ARBA" id="ARBA00009820"/>
    </source>
</evidence>
<dbReference type="EMBL" id="MHFR01000048">
    <property type="protein sequence ID" value="OGW96833.1"/>
    <property type="molecule type" value="Genomic_DNA"/>
</dbReference>
<dbReference type="AlphaFoldDB" id="A0A1G1KV62"/>
<feature type="signal peptide" evidence="2">
    <location>
        <begin position="1"/>
        <end position="20"/>
    </location>
</feature>
<dbReference type="PANTHER" id="PTHR36842:SF1">
    <property type="entry name" value="PROTEIN TOLB"/>
    <property type="match status" value="1"/>
</dbReference>